<dbReference type="InterPro" id="IPR013022">
    <property type="entry name" value="Xyl_isomerase-like_TIM-brl"/>
</dbReference>
<dbReference type="PANTHER" id="PTHR12110">
    <property type="entry name" value="HYDROXYPYRUVATE ISOMERASE"/>
    <property type="match status" value="1"/>
</dbReference>
<name>A0A0S4VJ44_RALSL</name>
<evidence type="ECO:0000313" key="3">
    <source>
        <dbReference type="EMBL" id="CUV34352.1"/>
    </source>
</evidence>
<proteinExistence type="predicted"/>
<dbReference type="PIRSF" id="PIRSF036778">
    <property type="entry name" value="UCP036778"/>
    <property type="match status" value="1"/>
</dbReference>
<dbReference type="Gene3D" id="3.20.20.150">
    <property type="entry name" value="Divalent-metal-dependent TIM barrel enzymes"/>
    <property type="match status" value="1"/>
</dbReference>
<evidence type="ECO:0000313" key="4">
    <source>
        <dbReference type="EMBL" id="CUV40699.1"/>
    </source>
</evidence>
<dbReference type="EMBL" id="LN899822">
    <property type="protein sequence ID" value="CUV60606.1"/>
    <property type="molecule type" value="Genomic_DNA"/>
</dbReference>
<gene>
    <name evidence="5" type="ORF">RD1301_v1_1040014</name>
    <name evidence="2" type="ORF">RUN1744_v1_610049</name>
    <name evidence="3" type="ORF">TD1301_v1_880028</name>
    <name evidence="4" type="ORF">TF3108_v1_540029</name>
</gene>
<protein>
    <recommendedName>
        <fullName evidence="1">Xylose isomerase-like TIM barrel domain-containing protein</fullName>
    </recommendedName>
</protein>
<evidence type="ECO:0000313" key="5">
    <source>
        <dbReference type="EMBL" id="CUV60606.1"/>
    </source>
</evidence>
<evidence type="ECO:0000259" key="1">
    <source>
        <dbReference type="Pfam" id="PF01261"/>
    </source>
</evidence>
<dbReference type="InterPro" id="IPR036237">
    <property type="entry name" value="Xyl_isomerase-like_sf"/>
</dbReference>
<dbReference type="InterPro" id="IPR014621">
    <property type="entry name" value="UCP036778_sugar_epimerase"/>
</dbReference>
<accession>A0A0S4VJ44</accession>
<dbReference type="EMBL" id="LN899825">
    <property type="protein sequence ID" value="CUV34352.1"/>
    <property type="molecule type" value="Genomic_DNA"/>
</dbReference>
<feature type="domain" description="Xylose isomerase-like TIM barrel" evidence="1">
    <location>
        <begin position="24"/>
        <end position="267"/>
    </location>
</feature>
<dbReference type="SUPFAM" id="SSF51658">
    <property type="entry name" value="Xylose isomerase-like"/>
    <property type="match status" value="1"/>
</dbReference>
<evidence type="ECO:0000313" key="2">
    <source>
        <dbReference type="EMBL" id="CUV24278.1"/>
    </source>
</evidence>
<reference evidence="3" key="1">
    <citation type="submission" date="2015-10" db="EMBL/GenBank/DDBJ databases">
        <authorList>
            <person name="Gilbert D.G."/>
        </authorList>
    </citation>
    <scope>NUCLEOTIDE SEQUENCE</scope>
    <source>
        <strain evidence="3">Phyl III-seqv23</strain>
    </source>
</reference>
<organism evidence="3">
    <name type="scientific">Ralstonia solanacearum</name>
    <name type="common">Pseudomonas solanacearum</name>
    <dbReference type="NCBI Taxonomy" id="305"/>
    <lineage>
        <taxon>Bacteria</taxon>
        <taxon>Pseudomonadati</taxon>
        <taxon>Pseudomonadota</taxon>
        <taxon>Betaproteobacteria</taxon>
        <taxon>Burkholderiales</taxon>
        <taxon>Burkholderiaceae</taxon>
        <taxon>Ralstonia</taxon>
        <taxon>Ralstonia solanacearum species complex</taxon>
    </lineage>
</organism>
<dbReference type="EMBL" id="LN899826">
    <property type="protein sequence ID" value="CUV40699.1"/>
    <property type="molecule type" value="Genomic_DNA"/>
</dbReference>
<sequence>MNHRIQFGINRISAPRQTFADYLAMCKRIGVSAIEIRNDLKGVEISDGTPAAELKAQAEQAGIVIRSINALYPFDVFDAGLEARARSMAAYARACGAQALVMCPLNSRDDQRTEAERRRDLVHALRRLRPILDEYGIEGLVEPLGFEECVLRRKSDAVEAIYAAAGERHFKLVHDTFHHHLAGEDIFFPDLTGLVHVSGVESAELDARDMRDGHRVLVGEGDRLGNIAQLRTLLDRGYRGLVSFEPFAAEVMEAENSEALLAESMHYIHHALS</sequence>
<dbReference type="EMBL" id="LN899823">
    <property type="protein sequence ID" value="CUV24278.1"/>
    <property type="molecule type" value="Genomic_DNA"/>
</dbReference>
<dbReference type="AlphaFoldDB" id="A0A0S4VJ44"/>
<dbReference type="InterPro" id="IPR050312">
    <property type="entry name" value="IolE/XylAMocC-like"/>
</dbReference>
<dbReference type="Pfam" id="PF01261">
    <property type="entry name" value="AP_endonuc_2"/>
    <property type="match status" value="1"/>
</dbReference>